<protein>
    <submittedName>
        <fullName evidence="2">Uncharacterized protein</fullName>
    </submittedName>
</protein>
<feature type="transmembrane region" description="Helical" evidence="1">
    <location>
        <begin position="6"/>
        <end position="24"/>
    </location>
</feature>
<dbReference type="Proteomes" id="UP001597059">
    <property type="component" value="Unassembled WGS sequence"/>
</dbReference>
<keyword evidence="1" id="KW-1133">Transmembrane helix</keyword>
<evidence type="ECO:0000313" key="3">
    <source>
        <dbReference type="Proteomes" id="UP001597059"/>
    </source>
</evidence>
<reference evidence="3" key="1">
    <citation type="journal article" date="2019" name="Int. J. Syst. Evol. Microbiol.">
        <title>The Global Catalogue of Microorganisms (GCM) 10K type strain sequencing project: providing services to taxonomists for standard genome sequencing and annotation.</title>
        <authorList>
            <consortium name="The Broad Institute Genomics Platform"/>
            <consortium name="The Broad Institute Genome Sequencing Center for Infectious Disease"/>
            <person name="Wu L."/>
            <person name="Ma J."/>
        </authorList>
    </citation>
    <scope>NUCLEOTIDE SEQUENCE [LARGE SCALE GENOMIC DNA]</scope>
    <source>
        <strain evidence="3">JCM 30774</strain>
    </source>
</reference>
<sequence>MLYPILVEYYVLWCIALLVITWFTRVHQGKVRTNLLYLYGMLGAVGFLLDFEWMGGVIFGLIVLEVGKKFKAWLDKKEAGLKK</sequence>
<name>A0ABW4B4I8_9GAMM</name>
<evidence type="ECO:0000256" key="1">
    <source>
        <dbReference type="SAM" id="Phobius"/>
    </source>
</evidence>
<keyword evidence="1" id="KW-0812">Transmembrane</keyword>
<keyword evidence="3" id="KW-1185">Reference proteome</keyword>
<dbReference type="EMBL" id="JBHTMN010000018">
    <property type="protein sequence ID" value="MFD1384749.1"/>
    <property type="molecule type" value="Genomic_DNA"/>
</dbReference>
<gene>
    <name evidence="2" type="ORF">ACFQ45_15380</name>
</gene>
<dbReference type="RefSeq" id="WP_377369268.1">
    <property type="nucleotide sequence ID" value="NZ_JBHTMN010000018.1"/>
</dbReference>
<accession>A0ABW4B4I8</accession>
<feature type="transmembrane region" description="Helical" evidence="1">
    <location>
        <begin position="36"/>
        <end position="64"/>
    </location>
</feature>
<keyword evidence="1" id="KW-0472">Membrane</keyword>
<comment type="caution">
    <text evidence="2">The sequence shown here is derived from an EMBL/GenBank/DDBJ whole genome shotgun (WGS) entry which is preliminary data.</text>
</comment>
<evidence type="ECO:0000313" key="2">
    <source>
        <dbReference type="EMBL" id="MFD1384749.1"/>
    </source>
</evidence>
<organism evidence="2 3">
    <name type="scientific">Rhodanobacter aciditrophus</name>
    <dbReference type="NCBI Taxonomy" id="1623218"/>
    <lineage>
        <taxon>Bacteria</taxon>
        <taxon>Pseudomonadati</taxon>
        <taxon>Pseudomonadota</taxon>
        <taxon>Gammaproteobacteria</taxon>
        <taxon>Lysobacterales</taxon>
        <taxon>Rhodanobacteraceae</taxon>
        <taxon>Rhodanobacter</taxon>
    </lineage>
</organism>
<proteinExistence type="predicted"/>